<evidence type="ECO:0000256" key="5">
    <source>
        <dbReference type="ARBA" id="ARBA00022741"/>
    </source>
</evidence>
<evidence type="ECO:0000313" key="10">
    <source>
        <dbReference type="EMBL" id="MEX8192529.1"/>
    </source>
</evidence>
<dbReference type="InterPro" id="IPR003594">
    <property type="entry name" value="HATPase_dom"/>
</dbReference>
<dbReference type="Pfam" id="PF00512">
    <property type="entry name" value="HisKA"/>
    <property type="match status" value="1"/>
</dbReference>
<evidence type="ECO:0000256" key="1">
    <source>
        <dbReference type="ARBA" id="ARBA00000085"/>
    </source>
</evidence>
<organism evidence="10 11">
    <name type="scientific">Comamonas guangdongensis</name>
    <dbReference type="NCBI Taxonomy" id="510515"/>
    <lineage>
        <taxon>Bacteria</taxon>
        <taxon>Pseudomonadati</taxon>
        <taxon>Pseudomonadota</taxon>
        <taxon>Betaproteobacteria</taxon>
        <taxon>Burkholderiales</taxon>
        <taxon>Comamonadaceae</taxon>
        <taxon>Comamonas</taxon>
    </lineage>
</organism>
<dbReference type="SMART" id="SM00387">
    <property type="entry name" value="HATPase_c"/>
    <property type="match status" value="1"/>
</dbReference>
<dbReference type="SUPFAM" id="SSF55874">
    <property type="entry name" value="ATPase domain of HSP90 chaperone/DNA topoisomerase II/histidine kinase"/>
    <property type="match status" value="1"/>
</dbReference>
<feature type="domain" description="Histidine kinase" evidence="9">
    <location>
        <begin position="282"/>
        <end position="504"/>
    </location>
</feature>
<keyword evidence="5" id="KW-0547">Nucleotide-binding</keyword>
<dbReference type="CDD" id="cd00082">
    <property type="entry name" value="HisKA"/>
    <property type="match status" value="1"/>
</dbReference>
<dbReference type="InterPro" id="IPR036097">
    <property type="entry name" value="HisK_dim/P_sf"/>
</dbReference>
<dbReference type="PROSITE" id="PS50109">
    <property type="entry name" value="HIS_KIN"/>
    <property type="match status" value="1"/>
</dbReference>
<dbReference type="SUPFAM" id="SSF47384">
    <property type="entry name" value="Homodimeric domain of signal transducing histidine kinase"/>
    <property type="match status" value="1"/>
</dbReference>
<dbReference type="InterPro" id="IPR005467">
    <property type="entry name" value="His_kinase_dom"/>
</dbReference>
<evidence type="ECO:0000256" key="7">
    <source>
        <dbReference type="ARBA" id="ARBA00022840"/>
    </source>
</evidence>
<reference evidence="10 11" key="1">
    <citation type="journal article" date="2013" name="Int. J. Syst. Evol. Microbiol.">
        <title>Comamonas guangdongensis sp. nov., isolated from subterranean forest sediment, and emended description of the genus Comamonas.</title>
        <authorList>
            <person name="Zhang J."/>
            <person name="Wang Y."/>
            <person name="Zhou S."/>
            <person name="Wu C."/>
            <person name="He J."/>
            <person name="Li F."/>
        </authorList>
    </citation>
    <scope>NUCLEOTIDE SEQUENCE [LARGE SCALE GENOMIC DNA]</scope>
    <source>
        <strain evidence="10 11">CCTCC AB2011133</strain>
    </source>
</reference>
<sequence>MTLSDWRRPLAWLLAWTLVVIAGAGWLAHARLQALEDAFVTDARIVHRLLSQRAVQHDAVMAMLPLLQPPAEGRSAKVAVPLPRLPAAYPQITQVLRRLPGSIWPADWPRSLGTALDAAAARSLQSGHAELAQADLRAGRVWLALAGAGQAANHALLLDLHATIPWDEWPMDAKTSPVRVRLEYQGQAFTVQTGRRLERGWHYDFHKLLASQSQPFDVVLERDVGWSELPWASMLAWAAASAAALAALRTLLRQRVAARRAEELLRLGQVARLNQLGELAAGMAHELNQPLTALLASTQAAQRLLGDEEPDLDTARHAMGQAVAQARRASAVVGRLRRVVERPDLSGQAQILALPAAVHDALHLLEPELRRRGIAVQVDAPADLPAVRAEPVALQQIIHNLVMNALQAMEQSDAGQRRLRLALSAQGARVLLSVRDTGPGVAPEARARLFTPFYTTRSGGLGLGLSLSESLAQAMGGELTLAPPSPAPTDGPGAEFHLLLPLAHQP</sequence>
<evidence type="ECO:0000256" key="3">
    <source>
        <dbReference type="ARBA" id="ARBA00022553"/>
    </source>
</evidence>
<dbReference type="InterPro" id="IPR036890">
    <property type="entry name" value="HATPase_C_sf"/>
</dbReference>
<keyword evidence="4" id="KW-0808">Transferase</keyword>
<dbReference type="EMBL" id="JBFYGN010000006">
    <property type="protein sequence ID" value="MEX8192529.1"/>
    <property type="molecule type" value="Genomic_DNA"/>
</dbReference>
<evidence type="ECO:0000256" key="4">
    <source>
        <dbReference type="ARBA" id="ARBA00022679"/>
    </source>
</evidence>
<keyword evidence="11" id="KW-1185">Reference proteome</keyword>
<comment type="catalytic activity">
    <reaction evidence="1">
        <text>ATP + protein L-histidine = ADP + protein N-phospho-L-histidine.</text>
        <dbReference type="EC" id="2.7.13.3"/>
    </reaction>
</comment>
<protein>
    <recommendedName>
        <fullName evidence="2">histidine kinase</fullName>
        <ecNumber evidence="2">2.7.13.3</ecNumber>
    </recommendedName>
</protein>
<dbReference type="PANTHER" id="PTHR43065">
    <property type="entry name" value="SENSOR HISTIDINE KINASE"/>
    <property type="match status" value="1"/>
</dbReference>
<dbReference type="RefSeq" id="WP_369337734.1">
    <property type="nucleotide sequence ID" value="NZ_JBFYGN010000006.1"/>
</dbReference>
<name>A0ABV3ZTN4_9BURK</name>
<dbReference type="Gene3D" id="1.10.287.130">
    <property type="match status" value="1"/>
</dbReference>
<dbReference type="Proteomes" id="UP001561046">
    <property type="component" value="Unassembled WGS sequence"/>
</dbReference>
<keyword evidence="3" id="KW-0597">Phosphoprotein</keyword>
<dbReference type="InterPro" id="IPR003661">
    <property type="entry name" value="HisK_dim/P_dom"/>
</dbReference>
<dbReference type="Gene3D" id="3.30.565.10">
    <property type="entry name" value="Histidine kinase-like ATPase, C-terminal domain"/>
    <property type="match status" value="1"/>
</dbReference>
<dbReference type="EC" id="2.7.13.3" evidence="2"/>
<evidence type="ECO:0000256" key="8">
    <source>
        <dbReference type="ARBA" id="ARBA00023012"/>
    </source>
</evidence>
<gene>
    <name evidence="10" type="ORF">AB6724_06720</name>
</gene>
<evidence type="ECO:0000256" key="6">
    <source>
        <dbReference type="ARBA" id="ARBA00022777"/>
    </source>
</evidence>
<dbReference type="Pfam" id="PF02518">
    <property type="entry name" value="HATPase_c"/>
    <property type="match status" value="1"/>
</dbReference>
<dbReference type="PRINTS" id="PR00344">
    <property type="entry name" value="BCTRLSENSOR"/>
</dbReference>
<evidence type="ECO:0000259" key="9">
    <source>
        <dbReference type="PROSITE" id="PS50109"/>
    </source>
</evidence>
<dbReference type="PANTHER" id="PTHR43065:SF46">
    <property type="entry name" value="C4-DICARBOXYLATE TRANSPORT SENSOR PROTEIN DCTB"/>
    <property type="match status" value="1"/>
</dbReference>
<keyword evidence="8" id="KW-0902">Two-component regulatory system</keyword>
<evidence type="ECO:0000256" key="2">
    <source>
        <dbReference type="ARBA" id="ARBA00012438"/>
    </source>
</evidence>
<accession>A0ABV3ZTN4</accession>
<evidence type="ECO:0000313" key="11">
    <source>
        <dbReference type="Proteomes" id="UP001561046"/>
    </source>
</evidence>
<keyword evidence="7" id="KW-0067">ATP-binding</keyword>
<dbReference type="InterPro" id="IPR004358">
    <property type="entry name" value="Sig_transdc_His_kin-like_C"/>
</dbReference>
<proteinExistence type="predicted"/>
<dbReference type="SMART" id="SM00388">
    <property type="entry name" value="HisKA"/>
    <property type="match status" value="1"/>
</dbReference>
<comment type="caution">
    <text evidence="10">The sequence shown here is derived from an EMBL/GenBank/DDBJ whole genome shotgun (WGS) entry which is preliminary data.</text>
</comment>
<dbReference type="GO" id="GO:0016301">
    <property type="term" value="F:kinase activity"/>
    <property type="evidence" value="ECO:0007669"/>
    <property type="project" value="UniProtKB-KW"/>
</dbReference>
<keyword evidence="6 10" id="KW-0418">Kinase</keyword>